<dbReference type="Proteomes" id="UP000530268">
    <property type="component" value="Unassembled WGS sequence"/>
</dbReference>
<accession>A0A7W6E735</accession>
<organism evidence="1 2">
    <name type="scientific">Sulfitobacter undariae</name>
    <dbReference type="NCBI Taxonomy" id="1563671"/>
    <lineage>
        <taxon>Bacteria</taxon>
        <taxon>Pseudomonadati</taxon>
        <taxon>Pseudomonadota</taxon>
        <taxon>Alphaproteobacteria</taxon>
        <taxon>Rhodobacterales</taxon>
        <taxon>Roseobacteraceae</taxon>
        <taxon>Sulfitobacter</taxon>
    </lineage>
</organism>
<gene>
    <name evidence="1" type="ORF">GGR95_001498</name>
</gene>
<dbReference type="Gene3D" id="3.30.70.100">
    <property type="match status" value="1"/>
</dbReference>
<dbReference type="SUPFAM" id="SSF54909">
    <property type="entry name" value="Dimeric alpha+beta barrel"/>
    <property type="match status" value="1"/>
</dbReference>
<name>A0A7W6E735_9RHOB</name>
<sequence>MTKPVIETVTFKLNPGVSRDEFAKAAQAISAFASKREGFISRRLSCTNDGLWIEHIEWASLEAAQSAAAAIGTDPTLENCMSAIHGPSVTLHHSDLEISVN</sequence>
<dbReference type="InterPro" id="IPR011008">
    <property type="entry name" value="Dimeric_a/b-barrel"/>
</dbReference>
<comment type="caution">
    <text evidence="1">The sequence shown here is derived from an EMBL/GenBank/DDBJ whole genome shotgun (WGS) entry which is preliminary data.</text>
</comment>
<reference evidence="1 2" key="1">
    <citation type="submission" date="2020-08" db="EMBL/GenBank/DDBJ databases">
        <title>Genomic Encyclopedia of Type Strains, Phase IV (KMG-IV): sequencing the most valuable type-strain genomes for metagenomic binning, comparative biology and taxonomic classification.</title>
        <authorList>
            <person name="Goeker M."/>
        </authorList>
    </citation>
    <scope>NUCLEOTIDE SEQUENCE [LARGE SCALE GENOMIC DNA]</scope>
    <source>
        <strain evidence="1 2">DSM 102234</strain>
    </source>
</reference>
<dbReference type="AlphaFoldDB" id="A0A7W6E735"/>
<evidence type="ECO:0000313" key="1">
    <source>
        <dbReference type="EMBL" id="MBB3993867.1"/>
    </source>
</evidence>
<proteinExistence type="predicted"/>
<evidence type="ECO:0008006" key="3">
    <source>
        <dbReference type="Google" id="ProtNLM"/>
    </source>
</evidence>
<dbReference type="RefSeq" id="WP_184564338.1">
    <property type="nucleotide sequence ID" value="NZ_JACIEI010000003.1"/>
</dbReference>
<protein>
    <recommendedName>
        <fullName evidence="3">Antibiotic biosynthesis monooxygenase</fullName>
    </recommendedName>
</protein>
<keyword evidence="2" id="KW-1185">Reference proteome</keyword>
<dbReference type="EMBL" id="JACIEI010000003">
    <property type="protein sequence ID" value="MBB3993867.1"/>
    <property type="molecule type" value="Genomic_DNA"/>
</dbReference>
<evidence type="ECO:0000313" key="2">
    <source>
        <dbReference type="Proteomes" id="UP000530268"/>
    </source>
</evidence>